<dbReference type="AlphaFoldDB" id="A0A2V3IVA7"/>
<protein>
    <submittedName>
        <fullName evidence="6">N-lysine methyltransferase SETD6</fullName>
    </submittedName>
</protein>
<reference evidence="6 7" key="1">
    <citation type="journal article" date="2018" name="Mol. Biol. Evol.">
        <title>Analysis of the draft genome of the red seaweed Gracilariopsis chorda provides insights into genome size evolution in Rhodophyta.</title>
        <authorList>
            <person name="Lee J."/>
            <person name="Yang E.C."/>
            <person name="Graf L."/>
            <person name="Yang J.H."/>
            <person name="Qiu H."/>
            <person name="Zel Zion U."/>
            <person name="Chan C.X."/>
            <person name="Stephens T.G."/>
            <person name="Weber A.P.M."/>
            <person name="Boo G.H."/>
            <person name="Boo S.M."/>
            <person name="Kim K.M."/>
            <person name="Shin Y."/>
            <person name="Jung M."/>
            <person name="Lee S.J."/>
            <person name="Yim H.S."/>
            <person name="Lee J.H."/>
            <person name="Bhattacharya D."/>
            <person name="Yoon H.S."/>
        </authorList>
    </citation>
    <scope>NUCLEOTIDE SEQUENCE [LARGE SCALE GENOMIC DNA]</scope>
    <source>
        <strain evidence="6 7">SKKU-2015</strain>
        <tissue evidence="6">Whole body</tissue>
    </source>
</reference>
<evidence type="ECO:0000256" key="3">
    <source>
        <dbReference type="ARBA" id="ARBA00022691"/>
    </source>
</evidence>
<dbReference type="SUPFAM" id="SSF81822">
    <property type="entry name" value="RuBisCo LSMT C-terminal, substrate-binding domain"/>
    <property type="match status" value="1"/>
</dbReference>
<evidence type="ECO:0000256" key="2">
    <source>
        <dbReference type="ARBA" id="ARBA00022679"/>
    </source>
</evidence>
<dbReference type="PROSITE" id="PS50280">
    <property type="entry name" value="SET"/>
    <property type="match status" value="1"/>
</dbReference>
<keyword evidence="7" id="KW-1185">Reference proteome</keyword>
<dbReference type="InterPro" id="IPR046341">
    <property type="entry name" value="SET_dom_sf"/>
</dbReference>
<keyword evidence="1 6" id="KW-0489">Methyltransferase</keyword>
<organism evidence="6 7">
    <name type="scientific">Gracilariopsis chorda</name>
    <dbReference type="NCBI Taxonomy" id="448386"/>
    <lineage>
        <taxon>Eukaryota</taxon>
        <taxon>Rhodophyta</taxon>
        <taxon>Florideophyceae</taxon>
        <taxon>Rhodymeniophycidae</taxon>
        <taxon>Gracilariales</taxon>
        <taxon>Gracilariaceae</taxon>
        <taxon>Gracilariopsis</taxon>
    </lineage>
</organism>
<evidence type="ECO:0000256" key="4">
    <source>
        <dbReference type="SAM" id="Coils"/>
    </source>
</evidence>
<dbReference type="GO" id="GO:0032259">
    <property type="term" value="P:methylation"/>
    <property type="evidence" value="ECO:0007669"/>
    <property type="project" value="UniProtKB-KW"/>
</dbReference>
<dbReference type="OrthoDB" id="341421at2759"/>
<keyword evidence="4" id="KW-0175">Coiled coil</keyword>
<sequence>MQSEHQIMDSDACIQKELAGIYDRTLSDRLLAISTFDLKKKLQTCQRESGYHMPLDILQCFTTGCKPRDSCVDQSENRMLLHVGYVLTRLSGSQRGEWLNAGMRFADEMDSSADVMDLVDEHLPMWFAKLPVISLLTFFAYVCAAQQLVNRNVRGENVHVNSFLRQADEKDLWKDVRESVYKFVKARIAQCEGDVRDLEESLALLDDLNKMLPFSVVLNDVARMGVKEAWRVESHDLDGSNCLKCFERREWKWLLFEVRHDRWIDALRRLSDSRCDDVHTLVTSTEVCNAIGRHKAKGGLEWHGFRDNETVLLRPVRLQSDVMRIWEALYACSKPIVGRSGGGGRNDALMAGVEAVVEQLLLMAALFADGGERFIDGARALWRCVALRAELTEMYHSWFIPYAVRAYPRLFPPHICTFHLFQYAHSVIESRSFRIQHLTMLAPFADMANHAPAHTQLCNAKVRGYAFQHDPTIGLELYASRPIAPGEQICISYGALKNWQLLLHYGFALADNPDDGIDVSLQAPEQTMVATTLVLHLALGYTDLDFTLTLGDPLPQEMLIALRIIVLNDEERSQAATTDFTKLVSDRNERGVLQYLRSLLDALRITRVFEGAHDQFVHFCAHYITSHMAIVDACSERVAHLQRHLEQIDAHPSPHSSSPPNCSSS</sequence>
<keyword evidence="2 6" id="KW-0808">Transferase</keyword>
<dbReference type="PANTHER" id="PTHR13271:SF154">
    <property type="entry name" value="GRIP DOMAIN-CONTAINING PROTEIN"/>
    <property type="match status" value="1"/>
</dbReference>
<feature type="coiled-coil region" evidence="4">
    <location>
        <begin position="181"/>
        <end position="208"/>
    </location>
</feature>
<evidence type="ECO:0000313" key="6">
    <source>
        <dbReference type="EMBL" id="PXF46051.1"/>
    </source>
</evidence>
<gene>
    <name evidence="6" type="ORF">BWQ96_04226</name>
</gene>
<evidence type="ECO:0000256" key="1">
    <source>
        <dbReference type="ARBA" id="ARBA00022603"/>
    </source>
</evidence>
<dbReference type="InterPro" id="IPR015353">
    <property type="entry name" value="Rubisco_LSMT_subst-bd"/>
</dbReference>
<keyword evidence="3" id="KW-0949">S-adenosyl-L-methionine</keyword>
<dbReference type="Proteomes" id="UP000247409">
    <property type="component" value="Unassembled WGS sequence"/>
</dbReference>
<proteinExistence type="predicted"/>
<dbReference type="GO" id="GO:0016279">
    <property type="term" value="F:protein-lysine N-methyltransferase activity"/>
    <property type="evidence" value="ECO:0007669"/>
    <property type="project" value="TreeGrafter"/>
</dbReference>
<dbReference type="SUPFAM" id="SSF82199">
    <property type="entry name" value="SET domain"/>
    <property type="match status" value="1"/>
</dbReference>
<evidence type="ECO:0000313" key="7">
    <source>
        <dbReference type="Proteomes" id="UP000247409"/>
    </source>
</evidence>
<accession>A0A2V3IVA7</accession>
<dbReference type="PANTHER" id="PTHR13271">
    <property type="entry name" value="UNCHARACTERIZED PUTATIVE METHYLTRANSFERASE"/>
    <property type="match status" value="1"/>
</dbReference>
<dbReference type="Gene3D" id="3.90.1410.10">
    <property type="entry name" value="set domain protein methyltransferase, domain 1"/>
    <property type="match status" value="1"/>
</dbReference>
<comment type="caution">
    <text evidence="6">The sequence shown here is derived from an EMBL/GenBank/DDBJ whole genome shotgun (WGS) entry which is preliminary data.</text>
</comment>
<dbReference type="Gene3D" id="3.90.1420.10">
    <property type="entry name" value="Rubisco LSMT, substrate-binding domain"/>
    <property type="match status" value="1"/>
</dbReference>
<dbReference type="InterPro" id="IPR050600">
    <property type="entry name" value="SETD3_SETD6_MTase"/>
</dbReference>
<dbReference type="InterPro" id="IPR036464">
    <property type="entry name" value="Rubisco_LSMT_subst-bd_sf"/>
</dbReference>
<dbReference type="CDD" id="cd10527">
    <property type="entry name" value="SET_LSMT"/>
    <property type="match status" value="1"/>
</dbReference>
<dbReference type="Pfam" id="PF09273">
    <property type="entry name" value="Rubis-subs-bind"/>
    <property type="match status" value="1"/>
</dbReference>
<evidence type="ECO:0000259" key="5">
    <source>
        <dbReference type="PROSITE" id="PS50280"/>
    </source>
</evidence>
<name>A0A2V3IVA7_9FLOR</name>
<dbReference type="InterPro" id="IPR001214">
    <property type="entry name" value="SET_dom"/>
</dbReference>
<dbReference type="STRING" id="448386.A0A2V3IVA7"/>
<dbReference type="EMBL" id="NBIV01000046">
    <property type="protein sequence ID" value="PXF46051.1"/>
    <property type="molecule type" value="Genomic_DNA"/>
</dbReference>
<feature type="domain" description="SET" evidence="5">
    <location>
        <begin position="390"/>
        <end position="494"/>
    </location>
</feature>